<dbReference type="EMBL" id="JADEXP010000105">
    <property type="protein sequence ID" value="MBE9067581.1"/>
    <property type="molecule type" value="Genomic_DNA"/>
</dbReference>
<name>A0A929F6C9_LEPEC</name>
<dbReference type="Proteomes" id="UP000615026">
    <property type="component" value="Unassembled WGS sequence"/>
</dbReference>
<evidence type="ECO:0000313" key="4">
    <source>
        <dbReference type="Proteomes" id="UP000615026"/>
    </source>
</evidence>
<keyword evidence="2" id="KW-0732">Signal</keyword>
<evidence type="ECO:0000256" key="1">
    <source>
        <dbReference type="SAM" id="MobiDB-lite"/>
    </source>
</evidence>
<protein>
    <submittedName>
        <fullName evidence="3">DUF928 domain-containing protein</fullName>
    </submittedName>
</protein>
<feature type="region of interest" description="Disordered" evidence="1">
    <location>
        <begin position="53"/>
        <end position="73"/>
    </location>
</feature>
<dbReference type="RefSeq" id="WP_193993543.1">
    <property type="nucleotide sequence ID" value="NZ_JADEXP010000105.1"/>
</dbReference>
<dbReference type="AlphaFoldDB" id="A0A929F6C9"/>
<dbReference type="InterPro" id="IPR010328">
    <property type="entry name" value="DUF928"/>
</dbReference>
<organism evidence="3 4">
    <name type="scientific">Leptolyngbya cf. ectocarpi LEGE 11479</name>
    <dbReference type="NCBI Taxonomy" id="1828722"/>
    <lineage>
        <taxon>Bacteria</taxon>
        <taxon>Bacillati</taxon>
        <taxon>Cyanobacteriota</taxon>
        <taxon>Cyanophyceae</taxon>
        <taxon>Leptolyngbyales</taxon>
        <taxon>Leptolyngbyaceae</taxon>
        <taxon>Leptolyngbya group</taxon>
        <taxon>Leptolyngbya</taxon>
    </lineage>
</organism>
<reference evidence="3" key="1">
    <citation type="submission" date="2020-10" db="EMBL/GenBank/DDBJ databases">
        <authorList>
            <person name="Castelo-Branco R."/>
            <person name="Eusebio N."/>
            <person name="Adriana R."/>
            <person name="Vieira A."/>
            <person name="Brugerolle De Fraissinette N."/>
            <person name="Rezende De Castro R."/>
            <person name="Schneider M.P."/>
            <person name="Vasconcelos V."/>
            <person name="Leao P.N."/>
        </authorList>
    </citation>
    <scope>NUCLEOTIDE SEQUENCE</scope>
    <source>
        <strain evidence="3">LEGE 11479</strain>
    </source>
</reference>
<comment type="caution">
    <text evidence="3">The sequence shown here is derived from an EMBL/GenBank/DDBJ whole genome shotgun (WGS) entry which is preliminary data.</text>
</comment>
<keyword evidence="4" id="KW-1185">Reference proteome</keyword>
<sequence>MFSTHLQPRTVITAVVSLELLLFAGLTPAQALPNDPATGQQLTLDHLSFGFIPPEDSGQPRTNRAGGRRDQLCNNSTPSPSLVLLMPPTNQGFTTAKHPTLLAYIPQTSAQTVFLKLEDEHDNYFYHTTFPLPESSGVVSFTIPDTAPELELEKYYKISLTMICNTVLDPNDPVVEGWIKRVEPDAFLSSQAGQETAFELGATYASNGIWFDALAILADLYQSEPDNPDVTSAWEELLQS</sequence>
<dbReference type="Pfam" id="PF06051">
    <property type="entry name" value="DUF928"/>
    <property type="match status" value="1"/>
</dbReference>
<evidence type="ECO:0000313" key="3">
    <source>
        <dbReference type="EMBL" id="MBE9067581.1"/>
    </source>
</evidence>
<feature type="chain" id="PRO_5037048957" evidence="2">
    <location>
        <begin position="32"/>
        <end position="240"/>
    </location>
</feature>
<feature type="signal peptide" evidence="2">
    <location>
        <begin position="1"/>
        <end position="31"/>
    </location>
</feature>
<proteinExistence type="predicted"/>
<evidence type="ECO:0000256" key="2">
    <source>
        <dbReference type="SAM" id="SignalP"/>
    </source>
</evidence>
<accession>A0A929F6C9</accession>
<gene>
    <name evidence="3" type="ORF">IQ260_13025</name>
</gene>
<feature type="non-terminal residue" evidence="3">
    <location>
        <position position="240"/>
    </location>
</feature>